<feature type="transmembrane region" description="Helical" evidence="1">
    <location>
        <begin position="12"/>
        <end position="35"/>
    </location>
</feature>
<accession>A0AAW7HPH4</accession>
<name>A0AAW7HPH4_9PSED</name>
<proteinExistence type="predicted"/>
<keyword evidence="1" id="KW-1133">Transmembrane helix</keyword>
<evidence type="ECO:0000256" key="1">
    <source>
        <dbReference type="SAM" id="Phobius"/>
    </source>
</evidence>
<keyword evidence="1" id="KW-0472">Membrane</keyword>
<protein>
    <submittedName>
        <fullName evidence="2">Uncharacterized protein</fullName>
    </submittedName>
</protein>
<evidence type="ECO:0000313" key="3">
    <source>
        <dbReference type="Proteomes" id="UP001165439"/>
    </source>
</evidence>
<reference evidence="2" key="1">
    <citation type="submission" date="2023-06" db="EMBL/GenBank/DDBJ databases">
        <title>MBL-encoding genomic islands in Pseudomonas spp. in Poland.</title>
        <authorList>
            <person name="Urbanowicz P."/>
            <person name="Izdebski R."/>
            <person name="Biedrzycka M."/>
            <person name="Gniadkowski M."/>
        </authorList>
    </citation>
    <scope>NUCLEOTIDE SEQUENCE</scope>
    <source>
        <strain evidence="2">NMI5768_13</strain>
    </source>
</reference>
<evidence type="ECO:0000313" key="2">
    <source>
        <dbReference type="EMBL" id="MDM3951038.1"/>
    </source>
</evidence>
<dbReference type="RefSeq" id="WP_054925930.1">
    <property type="nucleotide sequence ID" value="NZ_JAJSRF020000001.1"/>
</dbReference>
<feature type="transmembrane region" description="Helical" evidence="1">
    <location>
        <begin position="47"/>
        <end position="72"/>
    </location>
</feature>
<comment type="caution">
    <text evidence="2">The sequence shown here is derived from an EMBL/GenBank/DDBJ whole genome shotgun (WGS) entry which is preliminary data.</text>
</comment>
<gene>
    <name evidence="2" type="ORF">LU674_001560</name>
</gene>
<dbReference type="EMBL" id="JAJSRF020000001">
    <property type="protein sequence ID" value="MDM3951038.1"/>
    <property type="molecule type" value="Genomic_DNA"/>
</dbReference>
<dbReference type="AlphaFoldDB" id="A0AAW7HPH4"/>
<keyword evidence="1" id="KW-0812">Transmembrane</keyword>
<organism evidence="2 3">
    <name type="scientific">Pseudomonas alloputida</name>
    <dbReference type="NCBI Taxonomy" id="1940621"/>
    <lineage>
        <taxon>Bacteria</taxon>
        <taxon>Pseudomonadati</taxon>
        <taxon>Pseudomonadota</taxon>
        <taxon>Gammaproteobacteria</taxon>
        <taxon>Pseudomonadales</taxon>
        <taxon>Pseudomonadaceae</taxon>
        <taxon>Pseudomonas</taxon>
    </lineage>
</organism>
<dbReference type="Proteomes" id="UP001165439">
    <property type="component" value="Unassembled WGS sequence"/>
</dbReference>
<sequence length="76" mass="8182">MKIELERIAEFLMTIPLSILQLIAVSALVVSWFVIFKPLLAKKKLLIWQQVVGGLAFGIGFGVAFAAAALSLGPNV</sequence>